<dbReference type="ExpressionAtlas" id="A0A0Q3QC57">
    <property type="expression patterns" value="baseline and differential"/>
</dbReference>
<dbReference type="Gramene" id="PNT68569">
    <property type="protein sequence ID" value="PNT68569"/>
    <property type="gene ID" value="BRADI_3g42745v3"/>
</dbReference>
<dbReference type="Proteomes" id="UP000008810">
    <property type="component" value="Chromosome 3"/>
</dbReference>
<reference evidence="7" key="2">
    <citation type="submission" date="2017-06" db="EMBL/GenBank/DDBJ databases">
        <title>WGS assembly of Brachypodium distachyon.</title>
        <authorList>
            <consortium name="The International Brachypodium Initiative"/>
            <person name="Lucas S."/>
            <person name="Harmon-Smith M."/>
            <person name="Lail K."/>
            <person name="Tice H."/>
            <person name="Grimwood J."/>
            <person name="Bruce D."/>
            <person name="Barry K."/>
            <person name="Shu S."/>
            <person name="Lindquist E."/>
            <person name="Wang M."/>
            <person name="Pitluck S."/>
            <person name="Vogel J.P."/>
            <person name="Garvin D.F."/>
            <person name="Mockler T.C."/>
            <person name="Schmutz J."/>
            <person name="Rokhsar D."/>
            <person name="Bevan M.W."/>
        </authorList>
    </citation>
    <scope>NUCLEOTIDE SEQUENCE</scope>
    <source>
        <strain evidence="7">Bd21</strain>
    </source>
</reference>
<evidence type="ECO:0000256" key="4">
    <source>
        <dbReference type="PROSITE-ProRule" id="PRU00027"/>
    </source>
</evidence>
<accession>A0A0Q3QC57</accession>
<feature type="region of interest" description="Disordered" evidence="5">
    <location>
        <begin position="1"/>
        <end position="22"/>
    </location>
</feature>
<evidence type="ECO:0000256" key="1">
    <source>
        <dbReference type="ARBA" id="ARBA00022723"/>
    </source>
</evidence>
<dbReference type="RefSeq" id="XP_014755821.1">
    <property type="nucleotide sequence ID" value="XM_014900335.2"/>
</dbReference>
<evidence type="ECO:0000256" key="2">
    <source>
        <dbReference type="ARBA" id="ARBA00022771"/>
    </source>
</evidence>
<dbReference type="PANTHER" id="PTHR34396:SF27">
    <property type="entry name" value="OS08G0208700 PROTEIN"/>
    <property type="match status" value="1"/>
</dbReference>
<protein>
    <recommendedName>
        <fullName evidence="6">BED-type domain-containing protein</fullName>
    </recommendedName>
</protein>
<dbReference type="SMART" id="SM00614">
    <property type="entry name" value="ZnF_BED"/>
    <property type="match status" value="1"/>
</dbReference>
<dbReference type="InterPro" id="IPR036236">
    <property type="entry name" value="Znf_C2H2_sf"/>
</dbReference>
<dbReference type="InterPro" id="IPR053031">
    <property type="entry name" value="Cuticle_assoc_protein"/>
</dbReference>
<reference evidence="8" key="3">
    <citation type="submission" date="2018-08" db="UniProtKB">
        <authorList>
            <consortium name="EnsemblPlants"/>
        </authorList>
    </citation>
    <scope>IDENTIFICATION</scope>
    <source>
        <strain evidence="8">cv. Bd21</strain>
    </source>
</reference>
<evidence type="ECO:0000313" key="9">
    <source>
        <dbReference type="Proteomes" id="UP000008810"/>
    </source>
</evidence>
<dbReference type="EMBL" id="CM000882">
    <property type="protein sequence ID" value="PNT68569.1"/>
    <property type="molecule type" value="Genomic_DNA"/>
</dbReference>
<dbReference type="GO" id="GO:0003677">
    <property type="term" value="F:DNA binding"/>
    <property type="evidence" value="ECO:0007669"/>
    <property type="project" value="InterPro"/>
</dbReference>
<dbReference type="GeneID" id="104584263"/>
<evidence type="ECO:0000259" key="6">
    <source>
        <dbReference type="PROSITE" id="PS50808"/>
    </source>
</evidence>
<dbReference type="SUPFAM" id="SSF57667">
    <property type="entry name" value="beta-beta-alpha zinc fingers"/>
    <property type="match status" value="1"/>
</dbReference>
<feature type="region of interest" description="Disordered" evidence="5">
    <location>
        <begin position="259"/>
        <end position="278"/>
    </location>
</feature>
<dbReference type="KEGG" id="bdi:104584263"/>
<evidence type="ECO:0000256" key="3">
    <source>
        <dbReference type="ARBA" id="ARBA00022833"/>
    </source>
</evidence>
<dbReference type="Gramene" id="KQJ99345">
    <property type="protein sequence ID" value="KQJ99345"/>
    <property type="gene ID" value="BRADI_3g42745v3"/>
</dbReference>
<dbReference type="GO" id="GO:0005634">
    <property type="term" value="C:nucleus"/>
    <property type="evidence" value="ECO:0000318"/>
    <property type="project" value="GO_Central"/>
</dbReference>
<evidence type="ECO:0000313" key="7">
    <source>
        <dbReference type="EMBL" id="KQJ99345.1"/>
    </source>
</evidence>
<dbReference type="Pfam" id="PF02892">
    <property type="entry name" value="zf-BED"/>
    <property type="match status" value="1"/>
</dbReference>
<organism evidence="7">
    <name type="scientific">Brachypodium distachyon</name>
    <name type="common">Purple false brome</name>
    <name type="synonym">Trachynia distachya</name>
    <dbReference type="NCBI Taxonomy" id="15368"/>
    <lineage>
        <taxon>Eukaryota</taxon>
        <taxon>Viridiplantae</taxon>
        <taxon>Streptophyta</taxon>
        <taxon>Embryophyta</taxon>
        <taxon>Tracheophyta</taxon>
        <taxon>Spermatophyta</taxon>
        <taxon>Magnoliopsida</taxon>
        <taxon>Liliopsida</taxon>
        <taxon>Poales</taxon>
        <taxon>Poaceae</taxon>
        <taxon>BOP clade</taxon>
        <taxon>Pooideae</taxon>
        <taxon>Stipodae</taxon>
        <taxon>Brachypodieae</taxon>
        <taxon>Brachypodium</taxon>
    </lineage>
</organism>
<evidence type="ECO:0000313" key="8">
    <source>
        <dbReference type="EnsemblPlants" id="KQJ99345"/>
    </source>
</evidence>
<keyword evidence="9" id="KW-1185">Reference proteome</keyword>
<name>A0A0Q3QC57_BRADI</name>
<feature type="compositionally biased region" description="Polar residues" evidence="5">
    <location>
        <begin position="445"/>
        <end position="455"/>
    </location>
</feature>
<dbReference type="EnsemblPlants" id="PNT68569">
    <property type="protein sequence ID" value="PNT68569"/>
    <property type="gene ID" value="BRADI_3g42745v3"/>
</dbReference>
<dbReference type="PANTHER" id="PTHR34396">
    <property type="entry name" value="OS03G0264950 PROTEIN-RELATED"/>
    <property type="match status" value="1"/>
</dbReference>
<dbReference type="AlphaFoldDB" id="A0A0Q3QC57"/>
<dbReference type="GO" id="GO:0006357">
    <property type="term" value="P:regulation of transcription by RNA polymerase II"/>
    <property type="evidence" value="ECO:0000318"/>
    <property type="project" value="GO_Central"/>
</dbReference>
<sequence>MSQFPWGAPLQQDPLPMEVDSSTGGWSWQLELAHPQITLPQQQDSLPMSIDPLGGGGGEDEEEWISLLRSCPLRSPPRSLLPFSPASPPDIWVTPWDPYTWIPPCSHQIEQAVALIFARLHRQLRRLKMQMEIPLRRPKRSVIIQYNDDDDNTYDVLTVVRKPYGPNDFLKHFKSKKDGELKYCIHCNDVFPSDTDLFDLSQNLRSVSRISIQEVYPPPKSSGGIPDMETALKLTEGSSEGNILLSGNEKPKEIDAQKSASRHVESPVAFDQSNTPPERMLVDNGEAAASTDASWIDAVQNCFEETTKADKPKGTLKKKWSAVWEHFVETIIDDTVWADCKHCKKRFAGGTKKAGTSTLRRHLDKLHGIETPKASSSSKNENLCGVPATSKSKTPTPSLLPSLEPVASEPPGKTTQRKKTTDGVNDLATQEVCARGKRTRRRDNPSSSGVTPSEVPSSASAAPPPTVGHAAEATSTGMVVASSQIALSAAGASGEVVRSIADTIINPGPKDLTNAILLMSQAAEAVAREKMLLQEMEKLRQENTDQATAVHSRLEALEAKLVLAADENKKLKAENTALRSQPQESPHSRPASPPSKRS</sequence>
<feature type="domain" description="BED-type" evidence="6">
    <location>
        <begin position="318"/>
        <end position="374"/>
    </location>
</feature>
<keyword evidence="3" id="KW-0862">Zinc</keyword>
<feature type="region of interest" description="Disordered" evidence="5">
    <location>
        <begin position="572"/>
        <end position="598"/>
    </location>
</feature>
<dbReference type="EnsemblPlants" id="KQJ99345">
    <property type="protein sequence ID" value="KQJ99345"/>
    <property type="gene ID" value="BRADI_3g42745v3"/>
</dbReference>
<dbReference type="OrthoDB" id="2610923at2759"/>
<gene>
    <name evidence="8" type="primary">LOC104584263</name>
    <name evidence="7" type="ORF">BRADI_3g42745v3</name>
</gene>
<dbReference type="EMBL" id="CM000882">
    <property type="protein sequence ID" value="KQJ99345.1"/>
    <property type="molecule type" value="Genomic_DNA"/>
</dbReference>
<keyword evidence="2 4" id="KW-0863">Zinc-finger</keyword>
<evidence type="ECO:0000256" key="5">
    <source>
        <dbReference type="SAM" id="MobiDB-lite"/>
    </source>
</evidence>
<dbReference type="InterPro" id="IPR003656">
    <property type="entry name" value="Znf_BED"/>
</dbReference>
<proteinExistence type="predicted"/>
<feature type="compositionally biased region" description="Low complexity" evidence="5">
    <location>
        <begin position="389"/>
        <end position="403"/>
    </location>
</feature>
<keyword evidence="1" id="KW-0479">Metal-binding</keyword>
<dbReference type="PROSITE" id="PS50808">
    <property type="entry name" value="ZF_BED"/>
    <property type="match status" value="1"/>
</dbReference>
<feature type="region of interest" description="Disordered" evidence="5">
    <location>
        <begin position="367"/>
        <end position="470"/>
    </location>
</feature>
<reference evidence="7 8" key="1">
    <citation type="journal article" date="2010" name="Nature">
        <title>Genome sequencing and analysis of the model grass Brachypodium distachyon.</title>
        <authorList>
            <consortium name="International Brachypodium Initiative"/>
        </authorList>
    </citation>
    <scope>NUCLEOTIDE SEQUENCE [LARGE SCALE GENOMIC DNA]</scope>
    <source>
        <strain evidence="7 8">Bd21</strain>
    </source>
</reference>
<dbReference type="GO" id="GO:0008270">
    <property type="term" value="F:zinc ion binding"/>
    <property type="evidence" value="ECO:0007669"/>
    <property type="project" value="UniProtKB-KW"/>
</dbReference>